<dbReference type="Proteomes" id="UP001314205">
    <property type="component" value="Unassembled WGS sequence"/>
</dbReference>
<keyword evidence="3" id="KW-1185">Reference proteome</keyword>
<organism evidence="2 3">
    <name type="scientific">Parnassius mnemosyne</name>
    <name type="common">clouded apollo</name>
    <dbReference type="NCBI Taxonomy" id="213953"/>
    <lineage>
        <taxon>Eukaryota</taxon>
        <taxon>Metazoa</taxon>
        <taxon>Ecdysozoa</taxon>
        <taxon>Arthropoda</taxon>
        <taxon>Hexapoda</taxon>
        <taxon>Insecta</taxon>
        <taxon>Pterygota</taxon>
        <taxon>Neoptera</taxon>
        <taxon>Endopterygota</taxon>
        <taxon>Lepidoptera</taxon>
        <taxon>Glossata</taxon>
        <taxon>Ditrysia</taxon>
        <taxon>Papilionoidea</taxon>
        <taxon>Papilionidae</taxon>
        <taxon>Parnassiinae</taxon>
        <taxon>Parnassini</taxon>
        <taxon>Parnassius</taxon>
        <taxon>Driopa</taxon>
    </lineage>
</organism>
<comment type="caution">
    <text evidence="2">The sequence shown here is derived from an EMBL/GenBank/DDBJ whole genome shotgun (WGS) entry which is preliminary data.</text>
</comment>
<evidence type="ECO:0000256" key="1">
    <source>
        <dbReference type="SAM" id="SignalP"/>
    </source>
</evidence>
<feature type="chain" id="PRO_5043516648" evidence="1">
    <location>
        <begin position="19"/>
        <end position="268"/>
    </location>
</feature>
<name>A0AAV1LGB6_9NEOP</name>
<dbReference type="EMBL" id="CAVLGL010000089">
    <property type="protein sequence ID" value="CAK1594018.1"/>
    <property type="molecule type" value="Genomic_DNA"/>
</dbReference>
<protein>
    <submittedName>
        <fullName evidence="2">Uncharacterized protein</fullName>
    </submittedName>
</protein>
<dbReference type="AlphaFoldDB" id="A0AAV1LGB6"/>
<sequence>MCSRLILLFLLNVSLLSCVTVNLHEHGTTITSKTKVELPPFLVKCKLNDIAIIPAPAVSENNARHYLSKPNGKVIKLDLSDFRSDKLRFNGRANDNVSNFTNAVKPAKYKLFNVNHENANSTDDIFENNRRQMGATEFMMGPFTDGDYGNWVLSVYFTDLNGDTVELFRVISVEIVETVPVHSSFPRLKQGSNFSLSFAYPIKVETCELRPPKSASDRFYDRDKSRFDFCGYTVPNVTLDDEGLWKIVGVGKIVYETKVYLKVRNKNL</sequence>
<gene>
    <name evidence="2" type="ORF">PARMNEM_LOCUS13715</name>
</gene>
<accession>A0AAV1LGB6</accession>
<reference evidence="2 3" key="1">
    <citation type="submission" date="2023-11" db="EMBL/GenBank/DDBJ databases">
        <authorList>
            <person name="Hedman E."/>
            <person name="Englund M."/>
            <person name="Stromberg M."/>
            <person name="Nyberg Akerstrom W."/>
            <person name="Nylinder S."/>
            <person name="Jareborg N."/>
            <person name="Kallberg Y."/>
            <person name="Kronander E."/>
        </authorList>
    </citation>
    <scope>NUCLEOTIDE SEQUENCE [LARGE SCALE GENOMIC DNA]</scope>
</reference>
<feature type="signal peptide" evidence="1">
    <location>
        <begin position="1"/>
        <end position="18"/>
    </location>
</feature>
<evidence type="ECO:0000313" key="3">
    <source>
        <dbReference type="Proteomes" id="UP001314205"/>
    </source>
</evidence>
<keyword evidence="1" id="KW-0732">Signal</keyword>
<proteinExistence type="predicted"/>
<dbReference type="PROSITE" id="PS51257">
    <property type="entry name" value="PROKAR_LIPOPROTEIN"/>
    <property type="match status" value="1"/>
</dbReference>
<evidence type="ECO:0000313" key="2">
    <source>
        <dbReference type="EMBL" id="CAK1594018.1"/>
    </source>
</evidence>